<keyword evidence="5" id="KW-0732">Signal</keyword>
<evidence type="ECO:0000256" key="7">
    <source>
        <dbReference type="ARBA" id="ARBA00023139"/>
    </source>
</evidence>
<evidence type="ECO:0000313" key="11">
    <source>
        <dbReference type="EMBL" id="QCI19393.1"/>
    </source>
</evidence>
<comment type="function">
    <text evidence="1 10">Assembles around the rod to form the L-ring and probably protects the motor/basal body from shearing forces during rotation.</text>
</comment>
<keyword evidence="10" id="KW-0998">Cell outer membrane</keyword>
<dbReference type="OrthoDB" id="9789463at2"/>
<keyword evidence="11" id="KW-0966">Cell projection</keyword>
<keyword evidence="7" id="KW-0564">Palmitate</keyword>
<dbReference type="GO" id="GO:0009427">
    <property type="term" value="C:bacterial-type flagellum basal body, distal rod, L ring"/>
    <property type="evidence" value="ECO:0007669"/>
    <property type="project" value="InterPro"/>
</dbReference>
<dbReference type="Pfam" id="PF02107">
    <property type="entry name" value="FlgH"/>
    <property type="match status" value="1"/>
</dbReference>
<keyword evidence="12" id="KW-1185">Reference proteome</keyword>
<evidence type="ECO:0000256" key="1">
    <source>
        <dbReference type="ARBA" id="ARBA00002591"/>
    </source>
</evidence>
<dbReference type="Proteomes" id="UP000298677">
    <property type="component" value="Chromosome"/>
</dbReference>
<proteinExistence type="inferred from homology"/>
<evidence type="ECO:0000256" key="3">
    <source>
        <dbReference type="ARBA" id="ARBA00006929"/>
    </source>
</evidence>
<evidence type="ECO:0000256" key="4">
    <source>
        <dbReference type="ARBA" id="ARBA00011439"/>
    </source>
</evidence>
<accession>A0A4D6XQV6</accession>
<dbReference type="PANTHER" id="PTHR34933">
    <property type="entry name" value="FLAGELLAR L-RING PROTEIN"/>
    <property type="match status" value="1"/>
</dbReference>
<keyword evidence="11" id="KW-0969">Cilium</keyword>
<evidence type="ECO:0000256" key="5">
    <source>
        <dbReference type="ARBA" id="ARBA00022729"/>
    </source>
</evidence>
<comment type="subcellular location">
    <subcellularLocation>
        <location evidence="10">Cell outer membrane</location>
    </subcellularLocation>
    <subcellularLocation>
        <location evidence="10">Bacterial flagellum basal body</location>
    </subcellularLocation>
    <subcellularLocation>
        <location evidence="2">Membrane</location>
        <topology evidence="2">Lipid-anchor</topology>
    </subcellularLocation>
</comment>
<dbReference type="GO" id="GO:0071973">
    <property type="term" value="P:bacterial-type flagellum-dependent cell motility"/>
    <property type="evidence" value="ECO:0007669"/>
    <property type="project" value="InterPro"/>
</dbReference>
<organism evidence="11 12">
    <name type="scientific">Buchnera aphidicola</name>
    <name type="common">Anoecia oenotherae</name>
    <dbReference type="NCBI Taxonomy" id="1241833"/>
    <lineage>
        <taxon>Bacteria</taxon>
        <taxon>Pseudomonadati</taxon>
        <taxon>Pseudomonadota</taxon>
        <taxon>Gammaproteobacteria</taxon>
        <taxon>Enterobacterales</taxon>
        <taxon>Erwiniaceae</taxon>
        <taxon>Buchnera</taxon>
    </lineage>
</organism>
<keyword evidence="8 10" id="KW-0975">Bacterial flagellum</keyword>
<sequence length="244" mass="27709">MSLFRSLFKTPKWFFLVTAILALNGFSLYTSENYIDPVIKNYKKDNQILLKDFDNSVLSEDLKNKISSLSNPFLNEKKIYKIGETITLLLEENISASNSSVSSLIRNGNSRVNINSFPNPLDFLLKSKTNRSRAEINSESKNNFSGKGNTFSKNTFTGIITVTITDICKNGNLKIFGQKQISINQESEFIRFSGVINPENISINNVVKSHDVANEKIEYYNNGSVSQNSKTNWMQKLFFYFFPG</sequence>
<evidence type="ECO:0000313" key="12">
    <source>
        <dbReference type="Proteomes" id="UP000298677"/>
    </source>
</evidence>
<evidence type="ECO:0000256" key="10">
    <source>
        <dbReference type="HAMAP-Rule" id="MF_00415"/>
    </source>
</evidence>
<dbReference type="InterPro" id="IPR000527">
    <property type="entry name" value="Flag_Lring"/>
</dbReference>
<dbReference type="AlphaFoldDB" id="A0A4D6XQV6"/>
<comment type="similarity">
    <text evidence="3 10">Belongs to the FlgH family.</text>
</comment>
<dbReference type="GO" id="GO:0009279">
    <property type="term" value="C:cell outer membrane"/>
    <property type="evidence" value="ECO:0007669"/>
    <property type="project" value="UniProtKB-SubCell"/>
</dbReference>
<keyword evidence="9" id="KW-0449">Lipoprotein</keyword>
<evidence type="ECO:0000256" key="2">
    <source>
        <dbReference type="ARBA" id="ARBA00004635"/>
    </source>
</evidence>
<dbReference type="GO" id="GO:0003774">
    <property type="term" value="F:cytoskeletal motor activity"/>
    <property type="evidence" value="ECO:0007669"/>
    <property type="project" value="InterPro"/>
</dbReference>
<dbReference type="HAMAP" id="MF_00415">
    <property type="entry name" value="FlgH"/>
    <property type="match status" value="1"/>
</dbReference>
<dbReference type="PANTHER" id="PTHR34933:SF3">
    <property type="entry name" value="FLAGELLAR L-RING PROTEIN"/>
    <property type="match status" value="1"/>
</dbReference>
<dbReference type="PRINTS" id="PR01008">
    <property type="entry name" value="FLGLRINGFLGH"/>
</dbReference>
<evidence type="ECO:0000256" key="9">
    <source>
        <dbReference type="ARBA" id="ARBA00023288"/>
    </source>
</evidence>
<keyword evidence="11" id="KW-0282">Flagellum</keyword>
<gene>
    <name evidence="10 11" type="primary">flgH</name>
    <name evidence="11" type="ORF">D9V65_01390</name>
</gene>
<comment type="subunit">
    <text evidence="4 10">The basal body constitutes a major portion of the flagellar organelle and consists of four rings (L,P,S, and M) mounted on a central rod.</text>
</comment>
<name>A0A4D6XQV6_9GAMM</name>
<protein>
    <recommendedName>
        <fullName evidence="10">Flagellar L-ring protein</fullName>
    </recommendedName>
    <alternativeName>
        <fullName evidence="10">Basal body L-ring protein</fullName>
    </alternativeName>
</protein>
<reference evidence="11 12" key="1">
    <citation type="submission" date="2018-10" db="EMBL/GenBank/DDBJ databases">
        <title>Comparative functional genomics of the obligate endosymbiont Buchnera aphidicola.</title>
        <authorList>
            <person name="Chong R.A."/>
        </authorList>
    </citation>
    <scope>NUCLEOTIDE SEQUENCE [LARGE SCALE GENOMIC DNA]</scope>
    <source>
        <strain evidence="11 12">Aoe</strain>
    </source>
</reference>
<evidence type="ECO:0000256" key="8">
    <source>
        <dbReference type="ARBA" id="ARBA00023143"/>
    </source>
</evidence>
<evidence type="ECO:0000256" key="6">
    <source>
        <dbReference type="ARBA" id="ARBA00023136"/>
    </source>
</evidence>
<keyword evidence="6 10" id="KW-0472">Membrane</keyword>
<dbReference type="EMBL" id="CP033012">
    <property type="protein sequence ID" value="QCI19393.1"/>
    <property type="molecule type" value="Genomic_DNA"/>
</dbReference>